<feature type="disulfide bond" evidence="3">
    <location>
        <begin position="483"/>
        <end position="495"/>
    </location>
</feature>
<feature type="domain" description="CUB" evidence="6">
    <location>
        <begin position="227"/>
        <end position="342"/>
    </location>
</feature>
<feature type="compositionally biased region" description="Polar residues" evidence="4">
    <location>
        <begin position="863"/>
        <end position="877"/>
    </location>
</feature>
<dbReference type="SMART" id="SM00192">
    <property type="entry name" value="LDLa"/>
    <property type="match status" value="1"/>
</dbReference>
<organism evidence="7 8">
    <name type="scientific">Dermatophagoides pteronyssinus</name>
    <name type="common">European house dust mite</name>
    <dbReference type="NCBI Taxonomy" id="6956"/>
    <lineage>
        <taxon>Eukaryota</taxon>
        <taxon>Metazoa</taxon>
        <taxon>Ecdysozoa</taxon>
        <taxon>Arthropoda</taxon>
        <taxon>Chelicerata</taxon>
        <taxon>Arachnida</taxon>
        <taxon>Acari</taxon>
        <taxon>Acariformes</taxon>
        <taxon>Sarcoptiformes</taxon>
        <taxon>Astigmata</taxon>
        <taxon>Psoroptidia</taxon>
        <taxon>Analgoidea</taxon>
        <taxon>Pyroglyphidae</taxon>
        <taxon>Dermatophagoidinae</taxon>
        <taxon>Dermatophagoides</taxon>
    </lineage>
</organism>
<evidence type="ECO:0000256" key="4">
    <source>
        <dbReference type="SAM" id="MobiDB-lite"/>
    </source>
</evidence>
<feature type="region of interest" description="Disordered" evidence="4">
    <location>
        <begin position="822"/>
        <end position="850"/>
    </location>
</feature>
<keyword evidence="2 3" id="KW-1015">Disulfide bond</keyword>
<evidence type="ECO:0000256" key="3">
    <source>
        <dbReference type="PROSITE-ProRule" id="PRU00124"/>
    </source>
</evidence>
<dbReference type="Gene3D" id="2.60.120.290">
    <property type="entry name" value="Spermadhesin, CUB domain"/>
    <property type="match status" value="2"/>
</dbReference>
<dbReference type="PROSITE" id="PS01180">
    <property type="entry name" value="CUB"/>
    <property type="match status" value="2"/>
</dbReference>
<protein>
    <submittedName>
        <fullName evidence="8">Uncharacterized protein LOC113797486 isoform X2</fullName>
    </submittedName>
</protein>
<dbReference type="SUPFAM" id="SSF49854">
    <property type="entry name" value="Spermadhesin, CUB domain"/>
    <property type="match status" value="2"/>
</dbReference>
<dbReference type="InterPro" id="IPR035914">
    <property type="entry name" value="Sperma_CUB_dom_sf"/>
</dbReference>
<feature type="compositionally biased region" description="Polar residues" evidence="4">
    <location>
        <begin position="682"/>
        <end position="695"/>
    </location>
</feature>
<feature type="region of interest" description="Disordered" evidence="4">
    <location>
        <begin position="978"/>
        <end position="1045"/>
    </location>
</feature>
<evidence type="ECO:0000259" key="6">
    <source>
        <dbReference type="PROSITE" id="PS01180"/>
    </source>
</evidence>
<feature type="compositionally biased region" description="Polar residues" evidence="4">
    <location>
        <begin position="982"/>
        <end position="1008"/>
    </location>
</feature>
<feature type="transmembrane region" description="Helical" evidence="5">
    <location>
        <begin position="535"/>
        <end position="559"/>
    </location>
</feature>
<dbReference type="Gene3D" id="4.10.400.10">
    <property type="entry name" value="Low-density Lipoprotein Receptor"/>
    <property type="match status" value="1"/>
</dbReference>
<feature type="region of interest" description="Disordered" evidence="4">
    <location>
        <begin position="156"/>
        <end position="181"/>
    </location>
</feature>
<feature type="domain" description="CUB" evidence="6">
    <location>
        <begin position="355"/>
        <end position="474"/>
    </location>
</feature>
<sequence length="1073" mass="119221">MVNLAGNSFTKAFLHQTIGYLLIMVTTVVFQPIYYHHSKLVRAKDFSSAAERSAALSAAFKSSSSSSSSLSLSSSATSTVINGVVVGGGVGGGHHQDTSLDNSLGPVILQQQQQQPPLLPSQQTSSSSSSLITGQNIQDSFLLSSIEDQSKLSIKQIEKRQPKNESKKLTKKPKSEQQQRLRSFPAFLQADLSPLELDDTIFDTVGGGGGGDPRFDAMIAIDPNDPCYNFTVGNLKYQEFFSPNYPNNYPNDTECERVIQAPHGYQISIEFRDQFSLEDSPNCAYDYLEIRDGAYGYSSPLAKLCGPDFPRDIISNDRYLFLRFVSDDSIEYQGFRAVYSFIKMTNERPEPPDECRFNKTGVSGTIENRDIPLELTNYSVTQNVPIDCMWNITVAAGYKMYLNFKEYKLTSPNNCEANYIDIYGEKLSDLARKQRFCGTQAEPVRSDDNHMNIRFFAKPDALSNVQFEITFTAFRELSNKETCRPDEFDCEDSTCIDIGLKCDGVDNCKYRYDEDKQTTCAPGNKGVLNLNSQHMVVILIVFCALVFGMCASIAISCWSKIEERSQRKREYKLRRSREASMEVGLDRTMTITSLDRSCPLEHGEQTSSSSGSRCRKIVTANAIRQKPDIGVDDDDIPQMGYYDSEENGCYVPDLDIAPMHHHSSTAHHHLVYPSSNERRPKQMQTVQPNGGTICTSHHLDPVDKYSPDTPTPPQMMIGSPNTRGHIGGTQSPLVGDHYYHQQQQQQQQQQLQQNIERDSIRSSSDCSIPPPPPPPSLSHFRNRLQQQQQQPQQYRTLPLDPSKLTDASMLIMSDNHHQSVQYRHPQHTSRIITTSGGGGGQPSMLIHPQHHPDCAQHQLNKMQQTSMEHQSQYNPNSLRRGGGGGTYYTNQPTPGNIGGGGGGGNVRTQQTSGNSNPGSQRPSPMPIGSNGDTNELLNDVIDVDGCIDEGDESGVGPSEQRSAMELNDDIIDDDVLTENDIFPSSNGPASASGRHQSSTHYLLRGQSTLEEEDDSSVPLNSTNSNTGYGSGQQQQQQQQQTNIGQRQVYYRSEAVIEMVPRQDTNRQDVALIR</sequence>
<dbReference type="CDD" id="cd00112">
    <property type="entry name" value="LDLa"/>
    <property type="match status" value="1"/>
</dbReference>
<keyword evidence="1" id="KW-0677">Repeat</keyword>
<dbReference type="InterPro" id="IPR000859">
    <property type="entry name" value="CUB_dom"/>
</dbReference>
<keyword evidence="7" id="KW-1185">Reference proteome</keyword>
<dbReference type="Proteomes" id="UP000515146">
    <property type="component" value="Unplaced"/>
</dbReference>
<feature type="compositionally biased region" description="Low complexity" evidence="4">
    <location>
        <begin position="741"/>
        <end position="753"/>
    </location>
</feature>
<feature type="compositionally biased region" description="Basic and acidic residues" evidence="4">
    <location>
        <begin position="697"/>
        <end position="706"/>
    </location>
</feature>
<proteinExistence type="predicted"/>
<evidence type="ECO:0000313" key="7">
    <source>
        <dbReference type="Proteomes" id="UP000515146"/>
    </source>
</evidence>
<feature type="compositionally biased region" description="Basic and acidic residues" evidence="4">
    <location>
        <begin position="156"/>
        <end position="179"/>
    </location>
</feature>
<dbReference type="InterPro" id="IPR036055">
    <property type="entry name" value="LDL_receptor-like_sf"/>
</dbReference>
<feature type="disulfide bond" evidence="3">
    <location>
        <begin position="490"/>
        <end position="508"/>
    </location>
</feature>
<feature type="region of interest" description="Disordered" evidence="4">
    <location>
        <begin position="111"/>
        <end position="130"/>
    </location>
</feature>
<dbReference type="SMART" id="SM00042">
    <property type="entry name" value="CUB"/>
    <property type="match status" value="2"/>
</dbReference>
<dbReference type="FunFam" id="2.60.120.290:FF:000013">
    <property type="entry name" value="Membrane frizzled-related protein"/>
    <property type="match status" value="1"/>
</dbReference>
<feature type="compositionally biased region" description="Polar residues" evidence="4">
    <location>
        <begin position="906"/>
        <end position="922"/>
    </location>
</feature>
<evidence type="ECO:0000313" key="8">
    <source>
        <dbReference type="RefSeq" id="XP_027203678.1"/>
    </source>
</evidence>
<dbReference type="RefSeq" id="XP_027203678.1">
    <property type="nucleotide sequence ID" value="XM_027347877.1"/>
</dbReference>
<feature type="transmembrane region" description="Helical" evidence="5">
    <location>
        <begin position="12"/>
        <end position="34"/>
    </location>
</feature>
<feature type="region of interest" description="Disordered" evidence="4">
    <location>
        <begin position="863"/>
        <end position="936"/>
    </location>
</feature>
<dbReference type="SUPFAM" id="SSF57424">
    <property type="entry name" value="LDL receptor-like module"/>
    <property type="match status" value="1"/>
</dbReference>
<evidence type="ECO:0000256" key="2">
    <source>
        <dbReference type="ARBA" id="ARBA00023157"/>
    </source>
</evidence>
<name>A0A6P6YDX3_DERPT</name>
<dbReference type="CDD" id="cd00041">
    <property type="entry name" value="CUB"/>
    <property type="match status" value="2"/>
</dbReference>
<dbReference type="PROSITE" id="PS50068">
    <property type="entry name" value="LDLRA_2"/>
    <property type="match status" value="1"/>
</dbReference>
<reference evidence="8" key="1">
    <citation type="submission" date="2025-08" db="UniProtKB">
        <authorList>
            <consortium name="RefSeq"/>
        </authorList>
    </citation>
    <scope>IDENTIFICATION</scope>
    <source>
        <strain evidence="8">Airmid</strain>
    </source>
</reference>
<evidence type="ECO:0000256" key="5">
    <source>
        <dbReference type="SAM" id="Phobius"/>
    </source>
</evidence>
<dbReference type="PANTHER" id="PTHR24251">
    <property type="entry name" value="OVOCHYMASE-RELATED"/>
    <property type="match status" value="1"/>
</dbReference>
<dbReference type="PANTHER" id="PTHR24251:SF28">
    <property type="entry name" value="NEUROPILIN AND TOLLOID-LIKE, ISOFORM B"/>
    <property type="match status" value="1"/>
</dbReference>
<feature type="region of interest" description="Disordered" evidence="4">
    <location>
        <begin position="675"/>
        <end position="800"/>
    </location>
</feature>
<dbReference type="Pfam" id="PF00431">
    <property type="entry name" value="CUB"/>
    <property type="match status" value="2"/>
</dbReference>
<dbReference type="InterPro" id="IPR023415">
    <property type="entry name" value="LDLR_class-A_CS"/>
</dbReference>
<dbReference type="PROSITE" id="PS01209">
    <property type="entry name" value="LDLRA_1"/>
    <property type="match status" value="1"/>
</dbReference>
<gene>
    <name evidence="8" type="primary">LOC113797486</name>
</gene>
<comment type="caution">
    <text evidence="3">Lacks conserved residue(s) required for the propagation of feature annotation.</text>
</comment>
<dbReference type="OrthoDB" id="9971251at2759"/>
<feature type="compositionally biased region" description="Polar residues" evidence="4">
    <location>
        <begin position="1017"/>
        <end position="1027"/>
    </location>
</feature>
<keyword evidence="5" id="KW-0812">Transmembrane</keyword>
<keyword evidence="5" id="KW-1133">Transmembrane helix</keyword>
<feature type="compositionally biased region" description="Gly residues" evidence="4">
    <location>
        <begin position="896"/>
        <end position="905"/>
    </location>
</feature>
<evidence type="ECO:0000256" key="1">
    <source>
        <dbReference type="ARBA" id="ARBA00022737"/>
    </source>
</evidence>
<dbReference type="InterPro" id="IPR002172">
    <property type="entry name" value="LDrepeatLR_classA_rpt"/>
</dbReference>
<keyword evidence="5" id="KW-0472">Membrane</keyword>
<dbReference type="AlphaFoldDB" id="A0A6P6YDX3"/>
<accession>A0A6P6YDX3</accession>